<dbReference type="RefSeq" id="WP_092333850.1">
    <property type="nucleotide sequence ID" value="NZ_FNCP01000014.1"/>
</dbReference>
<dbReference type="Proteomes" id="UP000198656">
    <property type="component" value="Unassembled WGS sequence"/>
</dbReference>
<proteinExistence type="predicted"/>
<keyword evidence="3" id="KW-1185">Reference proteome</keyword>
<name>A0A1G8CWG0_9FIRM</name>
<dbReference type="Gene3D" id="3.40.50.850">
    <property type="entry name" value="Isochorismatase-like"/>
    <property type="match status" value="1"/>
</dbReference>
<dbReference type="OrthoDB" id="9789777at2"/>
<dbReference type="InterPro" id="IPR000868">
    <property type="entry name" value="Isochorismatase-like_dom"/>
</dbReference>
<evidence type="ECO:0000313" key="3">
    <source>
        <dbReference type="Proteomes" id="UP000198656"/>
    </source>
</evidence>
<protein>
    <submittedName>
        <fullName evidence="2">Nicotinamidase-related amidase</fullName>
    </submittedName>
</protein>
<dbReference type="InterPro" id="IPR050993">
    <property type="entry name" value="Isochorismatase_domain"/>
</dbReference>
<evidence type="ECO:0000259" key="1">
    <source>
        <dbReference type="Pfam" id="PF00857"/>
    </source>
</evidence>
<organism evidence="2 3">
    <name type="scientific">Desulfosporosinus hippei DSM 8344</name>
    <dbReference type="NCBI Taxonomy" id="1121419"/>
    <lineage>
        <taxon>Bacteria</taxon>
        <taxon>Bacillati</taxon>
        <taxon>Bacillota</taxon>
        <taxon>Clostridia</taxon>
        <taxon>Eubacteriales</taxon>
        <taxon>Desulfitobacteriaceae</taxon>
        <taxon>Desulfosporosinus</taxon>
    </lineage>
</organism>
<dbReference type="CDD" id="cd01012">
    <property type="entry name" value="YcaC_related"/>
    <property type="match status" value="1"/>
</dbReference>
<feature type="domain" description="Isochorismatase-like" evidence="1">
    <location>
        <begin position="12"/>
        <end position="159"/>
    </location>
</feature>
<dbReference type="AlphaFoldDB" id="A0A1G8CWG0"/>
<dbReference type="SUPFAM" id="SSF52499">
    <property type="entry name" value="Isochorismatase-like hydrolases"/>
    <property type="match status" value="1"/>
</dbReference>
<dbReference type="PANTHER" id="PTHR14119:SF3">
    <property type="entry name" value="ISOCHORISMATASE DOMAIN-CONTAINING PROTEIN 2"/>
    <property type="match status" value="1"/>
</dbReference>
<dbReference type="PANTHER" id="PTHR14119">
    <property type="entry name" value="HYDROLASE"/>
    <property type="match status" value="1"/>
</dbReference>
<dbReference type="STRING" id="1121419.SAMN05443529_11439"/>
<dbReference type="EMBL" id="FNCP01000014">
    <property type="protein sequence ID" value="SDH49523.1"/>
    <property type="molecule type" value="Genomic_DNA"/>
</dbReference>
<accession>A0A1G8CWG0</accession>
<gene>
    <name evidence="2" type="ORF">SAMN05443529_11439</name>
</gene>
<evidence type="ECO:0000313" key="2">
    <source>
        <dbReference type="EMBL" id="SDH49523.1"/>
    </source>
</evidence>
<dbReference type="Pfam" id="PF00857">
    <property type="entry name" value="Isochorismatase"/>
    <property type="match status" value="1"/>
</dbReference>
<dbReference type="InterPro" id="IPR036380">
    <property type="entry name" value="Isochorismatase-like_sf"/>
</dbReference>
<reference evidence="3" key="1">
    <citation type="submission" date="2016-10" db="EMBL/GenBank/DDBJ databases">
        <authorList>
            <person name="Varghese N."/>
            <person name="Submissions S."/>
        </authorList>
    </citation>
    <scope>NUCLEOTIDE SEQUENCE [LARGE SCALE GENOMIC DNA]</scope>
    <source>
        <strain evidence="3">DSM 8344</strain>
    </source>
</reference>
<sequence>MNKYFLIDSEVVLMIIDIQAKLVPVMKYGEQVIQNVNTLISVAKKLGVPIIATEQYPKGLGKTVLEVSNNLEGSLTCEKSSFSGCTSEVTSALKGLGRKKVIVTGTETHVCVFQTVRDLLDNGYQVFVVRDAVCSRTKENYLNGLSLMTSMGAVETNTETVLFDLVKQSGTPLFKELSKLIK</sequence>